<dbReference type="AlphaFoldDB" id="A0A8J3BQX6"/>
<reference evidence="1" key="2">
    <citation type="submission" date="2020-09" db="EMBL/GenBank/DDBJ databases">
        <authorList>
            <person name="Sun Q."/>
            <person name="Ohkuma M."/>
        </authorList>
    </citation>
    <scope>NUCLEOTIDE SEQUENCE</scope>
    <source>
        <strain evidence="1">JCM 3091</strain>
    </source>
</reference>
<gene>
    <name evidence="1" type="ORF">GCM10010124_23250</name>
</gene>
<dbReference type="EMBL" id="BMQC01000007">
    <property type="protein sequence ID" value="GGK29886.1"/>
    <property type="molecule type" value="Genomic_DNA"/>
</dbReference>
<reference evidence="1" key="1">
    <citation type="journal article" date="2014" name="Int. J. Syst. Evol. Microbiol.">
        <title>Complete genome sequence of Corynebacterium casei LMG S-19264T (=DSM 44701T), isolated from a smear-ripened cheese.</title>
        <authorList>
            <consortium name="US DOE Joint Genome Institute (JGI-PGF)"/>
            <person name="Walter F."/>
            <person name="Albersmeier A."/>
            <person name="Kalinowski J."/>
            <person name="Ruckert C."/>
        </authorList>
    </citation>
    <scope>NUCLEOTIDE SEQUENCE</scope>
    <source>
        <strain evidence="1">JCM 3091</strain>
    </source>
</reference>
<evidence type="ECO:0000313" key="1">
    <source>
        <dbReference type="EMBL" id="GGK29886.1"/>
    </source>
</evidence>
<keyword evidence="2" id="KW-1185">Reference proteome</keyword>
<protein>
    <submittedName>
        <fullName evidence="1">Uncharacterized protein</fullName>
    </submittedName>
</protein>
<accession>A0A8J3BQX6</accession>
<organism evidence="1 2">
    <name type="scientific">Pilimelia terevasa</name>
    <dbReference type="NCBI Taxonomy" id="53372"/>
    <lineage>
        <taxon>Bacteria</taxon>
        <taxon>Bacillati</taxon>
        <taxon>Actinomycetota</taxon>
        <taxon>Actinomycetes</taxon>
        <taxon>Micromonosporales</taxon>
        <taxon>Micromonosporaceae</taxon>
        <taxon>Pilimelia</taxon>
    </lineage>
</organism>
<evidence type="ECO:0000313" key="2">
    <source>
        <dbReference type="Proteomes" id="UP000662200"/>
    </source>
</evidence>
<comment type="caution">
    <text evidence="1">The sequence shown here is derived from an EMBL/GenBank/DDBJ whole genome shotgun (WGS) entry which is preliminary data.</text>
</comment>
<name>A0A8J3BQX6_9ACTN</name>
<proteinExistence type="predicted"/>
<sequence length="68" mass="7390">MDATVFAAYAAAQLADIAAILTQHGPAGGACCACGRPHPCPHVETLLRYRTHYQRCLTQTRQPQPRVD</sequence>
<dbReference type="Proteomes" id="UP000662200">
    <property type="component" value="Unassembled WGS sequence"/>
</dbReference>